<dbReference type="AlphaFoldDB" id="A0A399SBK5"/>
<evidence type="ECO:0000313" key="2">
    <source>
        <dbReference type="Proteomes" id="UP000266005"/>
    </source>
</evidence>
<dbReference type="RefSeq" id="WP_119431186.1">
    <property type="nucleotide sequence ID" value="NZ_QWGE01000002.1"/>
</dbReference>
<dbReference type="Proteomes" id="UP000266005">
    <property type="component" value="Unassembled WGS sequence"/>
</dbReference>
<dbReference type="EMBL" id="QWGE01000002">
    <property type="protein sequence ID" value="RIJ41436.1"/>
    <property type="molecule type" value="Genomic_DNA"/>
</dbReference>
<sequence length="417" mass="45575">MKLKNFTLALLCGGVGLLTVSCDKEDAAALVEPQASFDTLSVNNATAGHGNLSLDASALAANTFSCSYDTFSKALAATYSSNAVNPSTCGPTPFNSAISPYARQFSAQDWEWYDLMSTLAQLYTYLDDSKQYFGADGKLTNFAAKHKRNLESFWDMKDEITLNGQHTSSLQNRDAIAAVYVNFAGLTPAQAFANADFIIANIIQPSTAFKTTPLLSFDGFATSGDLIVVGDGIVQVMTDAGVDEQVTFAGILAHEWGHQVQFNNYERWYGPRQNTPEATRKTELEADVFSSYYMTHKRGATYNWKRAAEFFELFYNIGDCSFTSSGHHGTPNQRLAASRLGWIIAQETKPMGHILSADDLHSIFMAALNDIIENKIDSSAAMASLKNSQLKAVYGNVLNHKQEIQAIMSGQVDAKNL</sequence>
<accession>A0A399SBK5</accession>
<name>A0A399SBK5_9BACT</name>
<proteinExistence type="predicted"/>
<keyword evidence="2" id="KW-1185">Reference proteome</keyword>
<protein>
    <submittedName>
        <fullName evidence="1">Uncharacterized protein</fullName>
    </submittedName>
</protein>
<reference evidence="2" key="1">
    <citation type="submission" date="2018-08" db="EMBL/GenBank/DDBJ databases">
        <title>Mucilaginibacter sp. MYSH2.</title>
        <authorList>
            <person name="Seo T."/>
        </authorList>
    </citation>
    <scope>NUCLEOTIDE SEQUENCE [LARGE SCALE GENOMIC DNA]</scope>
    <source>
        <strain evidence="2">KIRAN</strain>
    </source>
</reference>
<evidence type="ECO:0000313" key="1">
    <source>
        <dbReference type="EMBL" id="RIJ41436.1"/>
    </source>
</evidence>
<comment type="caution">
    <text evidence="1">The sequence shown here is derived from an EMBL/GenBank/DDBJ whole genome shotgun (WGS) entry which is preliminary data.</text>
</comment>
<organism evidence="1 2">
    <name type="scientific">Pontibacter oryzae</name>
    <dbReference type="NCBI Taxonomy" id="2304593"/>
    <lineage>
        <taxon>Bacteria</taxon>
        <taxon>Pseudomonadati</taxon>
        <taxon>Bacteroidota</taxon>
        <taxon>Cytophagia</taxon>
        <taxon>Cytophagales</taxon>
        <taxon>Hymenobacteraceae</taxon>
        <taxon>Pontibacter</taxon>
    </lineage>
</organism>
<dbReference type="OrthoDB" id="9152336at2"/>
<gene>
    <name evidence="1" type="ORF">D1627_05175</name>
</gene>
<dbReference type="PROSITE" id="PS51257">
    <property type="entry name" value="PROKAR_LIPOPROTEIN"/>
    <property type="match status" value="1"/>
</dbReference>